<dbReference type="NCBIfam" id="TIGR03026">
    <property type="entry name" value="NDP-sugDHase"/>
    <property type="match status" value="1"/>
</dbReference>
<dbReference type="SUPFAM" id="SSF52413">
    <property type="entry name" value="UDP-glucose/GDP-mannose dehydrogenase C-terminal domain"/>
    <property type="match status" value="1"/>
</dbReference>
<proteinExistence type="inferred from homology"/>
<dbReference type="EMBL" id="LT607410">
    <property type="protein sequence ID" value="SCE85621.1"/>
    <property type="molecule type" value="Genomic_DNA"/>
</dbReference>
<dbReference type="InterPro" id="IPR036291">
    <property type="entry name" value="NAD(P)-bd_dom_sf"/>
</dbReference>
<dbReference type="InterPro" id="IPR014026">
    <property type="entry name" value="UDP-Glc/GDP-Man_DH_dimer"/>
</dbReference>
<dbReference type="InterPro" id="IPR036220">
    <property type="entry name" value="UDP-Glc/GDP-Man_DH_C_sf"/>
</dbReference>
<dbReference type="InterPro" id="IPR001732">
    <property type="entry name" value="UDP-Glc/GDP-Man_DH_N"/>
</dbReference>
<dbReference type="Pfam" id="PF03721">
    <property type="entry name" value="UDPG_MGDP_dh_N"/>
    <property type="match status" value="1"/>
</dbReference>
<dbReference type="Proteomes" id="UP000198228">
    <property type="component" value="Chromosome I"/>
</dbReference>
<organism evidence="5 6">
    <name type="scientific">Micromonospora purpureochromogenes</name>
    <dbReference type="NCBI Taxonomy" id="47872"/>
    <lineage>
        <taxon>Bacteria</taxon>
        <taxon>Bacillati</taxon>
        <taxon>Actinomycetota</taxon>
        <taxon>Actinomycetes</taxon>
        <taxon>Micromonosporales</taxon>
        <taxon>Micromonosporaceae</taxon>
        <taxon>Micromonospora</taxon>
    </lineage>
</organism>
<dbReference type="PIRSF" id="PIRSF000124">
    <property type="entry name" value="UDPglc_GDPman_dh"/>
    <property type="match status" value="1"/>
</dbReference>
<feature type="domain" description="UDP-glucose/GDP-mannose dehydrogenase C-terminal" evidence="4">
    <location>
        <begin position="347"/>
        <end position="439"/>
    </location>
</feature>
<evidence type="ECO:0000256" key="3">
    <source>
        <dbReference type="PIRNR" id="PIRNR000124"/>
    </source>
</evidence>
<reference evidence="5 6" key="1">
    <citation type="submission" date="2016-06" db="EMBL/GenBank/DDBJ databases">
        <authorList>
            <person name="Kjaerup R.B."/>
            <person name="Dalgaard T.S."/>
            <person name="Juul-Madsen H.R."/>
        </authorList>
    </citation>
    <scope>NUCLEOTIDE SEQUENCE [LARGE SCALE GENOMIC DNA]</scope>
    <source>
        <strain evidence="5 6">DSM 43821</strain>
    </source>
</reference>
<evidence type="ECO:0000256" key="1">
    <source>
        <dbReference type="ARBA" id="ARBA00023002"/>
    </source>
</evidence>
<keyword evidence="2" id="KW-0520">NAD</keyword>
<name>A0A1C4VP80_9ACTN</name>
<dbReference type="InterPro" id="IPR014027">
    <property type="entry name" value="UDP-Glc/GDP-Man_DH_C"/>
</dbReference>
<evidence type="ECO:0000313" key="5">
    <source>
        <dbReference type="EMBL" id="SCE85621.1"/>
    </source>
</evidence>
<dbReference type="InterPro" id="IPR017476">
    <property type="entry name" value="UDP-Glc/GDP-Man"/>
</dbReference>
<dbReference type="SUPFAM" id="SSF48179">
    <property type="entry name" value="6-phosphogluconate dehydrogenase C-terminal domain-like"/>
    <property type="match status" value="1"/>
</dbReference>
<evidence type="ECO:0000259" key="4">
    <source>
        <dbReference type="SMART" id="SM00984"/>
    </source>
</evidence>
<comment type="similarity">
    <text evidence="3">Belongs to the UDP-glucose/GDP-mannose dehydrogenase family.</text>
</comment>
<dbReference type="GO" id="GO:0016628">
    <property type="term" value="F:oxidoreductase activity, acting on the CH-CH group of donors, NAD or NADP as acceptor"/>
    <property type="evidence" value="ECO:0007669"/>
    <property type="project" value="InterPro"/>
</dbReference>
<dbReference type="GO" id="GO:0051287">
    <property type="term" value="F:NAD binding"/>
    <property type="evidence" value="ECO:0007669"/>
    <property type="project" value="InterPro"/>
</dbReference>
<protein>
    <submittedName>
        <fullName evidence="5">Nucleotide sugar dehydrogenase</fullName>
    </submittedName>
</protein>
<dbReference type="GO" id="GO:0000271">
    <property type="term" value="P:polysaccharide biosynthetic process"/>
    <property type="evidence" value="ECO:0007669"/>
    <property type="project" value="InterPro"/>
</dbReference>
<dbReference type="InterPro" id="IPR008927">
    <property type="entry name" value="6-PGluconate_DH-like_C_sf"/>
</dbReference>
<dbReference type="PIRSF" id="PIRSF500136">
    <property type="entry name" value="UDP_ManNAc_DH"/>
    <property type="match status" value="1"/>
</dbReference>
<dbReference type="Gene3D" id="3.40.50.720">
    <property type="entry name" value="NAD(P)-binding Rossmann-like Domain"/>
    <property type="match status" value="2"/>
</dbReference>
<keyword evidence="1" id="KW-0560">Oxidoreductase</keyword>
<dbReference type="PANTHER" id="PTHR43491">
    <property type="entry name" value="UDP-N-ACETYL-D-MANNOSAMINE DEHYDROGENASE"/>
    <property type="match status" value="1"/>
</dbReference>
<dbReference type="InterPro" id="IPR028359">
    <property type="entry name" value="UDP_ManNAc/GlcNAc_DH"/>
</dbReference>
<dbReference type="SUPFAM" id="SSF51735">
    <property type="entry name" value="NAD(P)-binding Rossmann-fold domains"/>
    <property type="match status" value="1"/>
</dbReference>
<accession>A0A1C4VP80</accession>
<dbReference type="GO" id="GO:0016616">
    <property type="term" value="F:oxidoreductase activity, acting on the CH-OH group of donors, NAD or NADP as acceptor"/>
    <property type="evidence" value="ECO:0007669"/>
    <property type="project" value="InterPro"/>
</dbReference>
<sequence length="446" mass="47306">MTVAISAPAGAVAELRTAVSEGPVAAGAGPAHDVAVVGLGYVGLPTALALHATGRRVLGIDVDPARLTAIGKRRVDLLPADLLRLDQALADRSAFELTDEPARLADAATVLICVPTPVDPQLVPDLRILRRACETVVAHAVPGQVLVLTSTSYVGTTRELLAEPLAARGLRPGVDVFVAFSPERIDPGNERPQALVPRVVGGVTPECRDRATAALRGYGPTLHEVSSADTAEMTKLLENTFRAVNIAFANEIAEASRAFGLDVQEVIEAAATKPFGFMPFYPGPGVGGHCIPCDPHYLLWQLRGARTPAPVIEHAMTALAGRPRLVVDRIRTLLADTGVPLRAARVLVLGVAYKPDVEDLRESPALEIMEHLRSAGATVAYHDPHVPRLPLASGTAHSVPHPDTAPADLVLVHTLHRATDVGWLDRHPLVLDATYRLAPAPGRFRL</sequence>
<evidence type="ECO:0000256" key="2">
    <source>
        <dbReference type="ARBA" id="ARBA00023027"/>
    </source>
</evidence>
<dbReference type="Pfam" id="PF03720">
    <property type="entry name" value="UDPG_MGDP_dh_C"/>
    <property type="match status" value="1"/>
</dbReference>
<dbReference type="PANTHER" id="PTHR43491:SF1">
    <property type="entry name" value="UDP-N-ACETYL-D-MANNOSAMINE DEHYDROGENASE"/>
    <property type="match status" value="1"/>
</dbReference>
<gene>
    <name evidence="5" type="ORF">GA0074696_1257</name>
</gene>
<dbReference type="Pfam" id="PF00984">
    <property type="entry name" value="UDPG_MGDP_dh"/>
    <property type="match status" value="1"/>
</dbReference>
<dbReference type="SMART" id="SM00984">
    <property type="entry name" value="UDPG_MGDP_dh_C"/>
    <property type="match status" value="1"/>
</dbReference>
<evidence type="ECO:0000313" key="6">
    <source>
        <dbReference type="Proteomes" id="UP000198228"/>
    </source>
</evidence>
<dbReference type="AlphaFoldDB" id="A0A1C4VP80"/>